<protein>
    <submittedName>
        <fullName evidence="2">Uncharacterized protein</fullName>
    </submittedName>
</protein>
<organism evidence="2 3">
    <name type="scientific">Candolleomyces eurysporus</name>
    <dbReference type="NCBI Taxonomy" id="2828524"/>
    <lineage>
        <taxon>Eukaryota</taxon>
        <taxon>Fungi</taxon>
        <taxon>Dikarya</taxon>
        <taxon>Basidiomycota</taxon>
        <taxon>Agaricomycotina</taxon>
        <taxon>Agaricomycetes</taxon>
        <taxon>Agaricomycetidae</taxon>
        <taxon>Agaricales</taxon>
        <taxon>Agaricineae</taxon>
        <taxon>Psathyrellaceae</taxon>
        <taxon>Candolleomyces</taxon>
    </lineage>
</organism>
<dbReference type="OrthoDB" id="2742740at2759"/>
<gene>
    <name evidence="2" type="ORF">H1R20_g16613</name>
</gene>
<feature type="non-terminal residue" evidence="2">
    <location>
        <position position="117"/>
    </location>
</feature>
<keyword evidence="3" id="KW-1185">Reference proteome</keyword>
<comment type="caution">
    <text evidence="2">The sequence shown here is derived from an EMBL/GenBank/DDBJ whole genome shotgun (WGS) entry which is preliminary data.</text>
</comment>
<feature type="compositionally biased region" description="Basic and acidic residues" evidence="1">
    <location>
        <begin position="31"/>
        <end position="45"/>
    </location>
</feature>
<evidence type="ECO:0000313" key="3">
    <source>
        <dbReference type="Proteomes" id="UP001140091"/>
    </source>
</evidence>
<evidence type="ECO:0000256" key="1">
    <source>
        <dbReference type="SAM" id="MobiDB-lite"/>
    </source>
</evidence>
<proteinExistence type="predicted"/>
<name>A0A9W8M8C4_9AGAR</name>
<sequence length="117" mass="13396">MIGCPLLHSMDRIHPLRSPPLRRQQSADPPQDDHEGNLGDVERDPELQKANFETLQSSLKFIQDIRNARVTDTMFPKDLQEALLQPIEDIFDLDDPDIELSLNAYLVIANASEEVYR</sequence>
<dbReference type="Proteomes" id="UP001140091">
    <property type="component" value="Unassembled WGS sequence"/>
</dbReference>
<evidence type="ECO:0000313" key="2">
    <source>
        <dbReference type="EMBL" id="KAJ2920482.1"/>
    </source>
</evidence>
<dbReference type="AlphaFoldDB" id="A0A9W8M8C4"/>
<feature type="region of interest" description="Disordered" evidence="1">
    <location>
        <begin position="1"/>
        <end position="45"/>
    </location>
</feature>
<accession>A0A9W8M8C4</accession>
<reference evidence="2" key="1">
    <citation type="submission" date="2022-06" db="EMBL/GenBank/DDBJ databases">
        <title>Genome Sequence of Candolleomyces eurysporus.</title>
        <authorList>
            <person name="Buettner E."/>
        </authorList>
    </citation>
    <scope>NUCLEOTIDE SEQUENCE</scope>
    <source>
        <strain evidence="2">VTCC 930004</strain>
    </source>
</reference>
<dbReference type="EMBL" id="JANBPK010001907">
    <property type="protein sequence ID" value="KAJ2920482.1"/>
    <property type="molecule type" value="Genomic_DNA"/>
</dbReference>